<evidence type="ECO:0000256" key="1">
    <source>
        <dbReference type="ARBA" id="ARBA00006795"/>
    </source>
</evidence>
<evidence type="ECO:0000259" key="3">
    <source>
        <dbReference type="Pfam" id="PF04676"/>
    </source>
</evidence>
<comment type="similarity">
    <text evidence="1">Belongs to the CWF19 family.</text>
</comment>
<protein>
    <recommendedName>
        <fullName evidence="7">CWF19-like protein 1</fullName>
    </recommendedName>
</protein>
<dbReference type="InParanoid" id="A0A7M7M417"/>
<dbReference type="Pfam" id="PF04677">
    <property type="entry name" value="CwfJ_C_1"/>
    <property type="match status" value="1"/>
</dbReference>
<dbReference type="CDD" id="cd07380">
    <property type="entry name" value="MPP_CWF19_N"/>
    <property type="match status" value="1"/>
</dbReference>
<dbReference type="GO" id="GO:0071014">
    <property type="term" value="C:post-mRNA release spliceosomal complex"/>
    <property type="evidence" value="ECO:0007669"/>
    <property type="project" value="TreeGrafter"/>
</dbReference>
<dbReference type="Gene3D" id="3.30.428.10">
    <property type="entry name" value="HIT-like"/>
    <property type="match status" value="1"/>
</dbReference>
<dbReference type="PANTHER" id="PTHR12072:SF4">
    <property type="entry name" value="CWF19-LIKE PROTEIN 1"/>
    <property type="match status" value="1"/>
</dbReference>
<keyword evidence="6" id="KW-1185">Reference proteome</keyword>
<reference evidence="5" key="1">
    <citation type="submission" date="2021-01" db="UniProtKB">
        <authorList>
            <consortium name="EnsemblMetazoa"/>
        </authorList>
    </citation>
    <scope>IDENTIFICATION</scope>
</reference>
<dbReference type="GO" id="GO:0061632">
    <property type="term" value="F:RNA lariat debranching enzyme activator activity"/>
    <property type="evidence" value="ECO:0007669"/>
    <property type="project" value="TreeGrafter"/>
</dbReference>
<dbReference type="InterPro" id="IPR006768">
    <property type="entry name" value="Cwf19-like_C_dom-1"/>
</dbReference>
<evidence type="ECO:0000313" key="6">
    <source>
        <dbReference type="Proteomes" id="UP000594260"/>
    </source>
</evidence>
<dbReference type="InterPro" id="IPR036265">
    <property type="entry name" value="HIT-like_sf"/>
</dbReference>
<dbReference type="GO" id="GO:0000398">
    <property type="term" value="P:mRNA splicing, via spliceosome"/>
    <property type="evidence" value="ECO:0007669"/>
    <property type="project" value="TreeGrafter"/>
</dbReference>
<dbReference type="Proteomes" id="UP000594260">
    <property type="component" value="Unplaced"/>
</dbReference>
<dbReference type="KEGG" id="vde:111244348"/>
<organism evidence="5 6">
    <name type="scientific">Varroa destructor</name>
    <name type="common">Honeybee mite</name>
    <dbReference type="NCBI Taxonomy" id="109461"/>
    <lineage>
        <taxon>Eukaryota</taxon>
        <taxon>Metazoa</taxon>
        <taxon>Ecdysozoa</taxon>
        <taxon>Arthropoda</taxon>
        <taxon>Chelicerata</taxon>
        <taxon>Arachnida</taxon>
        <taxon>Acari</taxon>
        <taxon>Parasitiformes</taxon>
        <taxon>Mesostigmata</taxon>
        <taxon>Gamasina</taxon>
        <taxon>Dermanyssoidea</taxon>
        <taxon>Varroidae</taxon>
        <taxon>Varroa</taxon>
    </lineage>
</organism>
<evidence type="ECO:0000259" key="4">
    <source>
        <dbReference type="Pfam" id="PF04677"/>
    </source>
</evidence>
<dbReference type="OrthoDB" id="444325at2759"/>
<evidence type="ECO:0008006" key="7">
    <source>
        <dbReference type="Google" id="ProtNLM"/>
    </source>
</evidence>
<sequence length="535" mass="60446">MSSKAKKILVCGDVNGKIDHLYKRVSSIQAKGQVFDSLFVVGEFFSPFADILAVWESYTSGAKTVPIMTYILGPKSENLSKFYEGVDEGGELCPNIVYMGKQGIITMATGLRVAYFSGTDCGSVKTANYTYSLHDVHKFLRPLVDSQTNVDILLTADWPAGITKYAGSNPIASKVAGSIGIAQIAYFIKPRYHFTASKDLFYERVPYRNHMVLTEKAVQATRFISAAQVGSKEKYLYAFTITPIVYATHAEISKQADNVTENPYPAFALPQEQEEAFQGFFYDAKAKYNEEPKKTKRQKGEHKDDSQKKPRLQQISQDDCWFCLASPKIAKHLVGSIGKLCYLAIAKGAINSYHCMILPVAHHRNMAELDLDTRIELAKYKTSLNRFFEVKDMYAVYFERNFRCSHMQLQVVPISRKIPEDNVKAAFVDYGSSVGVKMEEIPLNTDLAQVIGTKDQAYFFTEFGKTKMLALIRRNFPLNFGREVVCCSDLLDLPERSDWKECALSEEQEIEMTVTFKKEFATFDWTHEDDSSESD</sequence>
<feature type="region of interest" description="Disordered" evidence="2">
    <location>
        <begin position="291"/>
        <end position="311"/>
    </location>
</feature>
<dbReference type="SUPFAM" id="SSF54197">
    <property type="entry name" value="HIT-like"/>
    <property type="match status" value="1"/>
</dbReference>
<feature type="domain" description="Cwf19-like C-terminal" evidence="4">
    <location>
        <begin position="313"/>
        <end position="420"/>
    </location>
</feature>
<accession>A0A7M7M417</accession>
<evidence type="ECO:0000313" key="5">
    <source>
        <dbReference type="EnsemblMetazoa" id="XP_022647085"/>
    </source>
</evidence>
<name>A0A7M7M417_VARDE</name>
<dbReference type="RefSeq" id="XP_022647085.1">
    <property type="nucleotide sequence ID" value="XM_022791350.1"/>
</dbReference>
<dbReference type="AlphaFoldDB" id="A0A7M7M417"/>
<dbReference type="PANTHER" id="PTHR12072">
    <property type="entry name" value="CWF19, CELL CYCLE CONTROL PROTEIN"/>
    <property type="match status" value="1"/>
</dbReference>
<dbReference type="OMA" id="IVPITHY"/>
<dbReference type="Pfam" id="PF04676">
    <property type="entry name" value="CwfJ_C_2"/>
    <property type="match status" value="1"/>
</dbReference>
<dbReference type="InterPro" id="IPR006767">
    <property type="entry name" value="Cwf19-like_C_dom-2"/>
</dbReference>
<feature type="domain" description="Cwf19-like protein C-terminal" evidence="3">
    <location>
        <begin position="454"/>
        <end position="526"/>
    </location>
</feature>
<dbReference type="InterPro" id="IPR040194">
    <property type="entry name" value="Cwf19-like"/>
</dbReference>
<dbReference type="EnsemblMetazoa" id="XM_022791350">
    <property type="protein sequence ID" value="XP_022647085"/>
    <property type="gene ID" value="LOC111244348"/>
</dbReference>
<dbReference type="FunCoup" id="A0A7M7M417">
    <property type="interactions" value="1792"/>
</dbReference>
<evidence type="ECO:0000256" key="2">
    <source>
        <dbReference type="SAM" id="MobiDB-lite"/>
    </source>
</evidence>
<proteinExistence type="inferred from homology"/>
<dbReference type="GeneID" id="111244348"/>